<dbReference type="InterPro" id="IPR002514">
    <property type="entry name" value="Transposase_8"/>
</dbReference>
<dbReference type="SUPFAM" id="SSF48295">
    <property type="entry name" value="TrpR-like"/>
    <property type="match status" value="1"/>
</dbReference>
<sequence length="113" mass="12624">METGRQRRWSEQEKARIVLESLFEPRLVSATARPYGFSRSLLVTWRRAFAANRTKSEAGFVRTVVAESAPVASEAASSESATTYSTKPRIKIELAAGVDVEALRRIIEARDPR</sequence>
<dbReference type="InterPro" id="IPR010921">
    <property type="entry name" value="Trp_repressor/repl_initiator"/>
</dbReference>
<name>A0ABY7MWD5_9BRAD</name>
<protein>
    <submittedName>
        <fullName evidence="1">Transposase</fullName>
    </submittedName>
</protein>
<reference evidence="1" key="1">
    <citation type="submission" date="2021-12" db="EMBL/GenBank/DDBJ databases">
        <title>Bradyrhizobium xenonodulans sp. nov.</title>
        <authorList>
            <person name="Claassens R."/>
            <person name="Venter S.N."/>
            <person name="Beukes C.W."/>
            <person name="Stepkowski T."/>
            <person name="Steenkamp E.T."/>
        </authorList>
    </citation>
    <scope>NUCLEOTIDE SEQUENCE</scope>
    <source>
        <strain evidence="1">14AB</strain>
    </source>
</reference>
<dbReference type="EMBL" id="CP089391">
    <property type="protein sequence ID" value="WBL82747.1"/>
    <property type="molecule type" value="Genomic_DNA"/>
</dbReference>
<organism evidence="1 2">
    <name type="scientific">Bradyrhizobium xenonodulans</name>
    <dbReference type="NCBI Taxonomy" id="2736875"/>
    <lineage>
        <taxon>Bacteria</taxon>
        <taxon>Pseudomonadati</taxon>
        <taxon>Pseudomonadota</taxon>
        <taxon>Alphaproteobacteria</taxon>
        <taxon>Hyphomicrobiales</taxon>
        <taxon>Nitrobacteraceae</taxon>
        <taxon>Bradyrhizobium</taxon>
    </lineage>
</organism>
<evidence type="ECO:0000313" key="1">
    <source>
        <dbReference type="EMBL" id="WBL82747.1"/>
    </source>
</evidence>
<dbReference type="Pfam" id="PF01527">
    <property type="entry name" value="HTH_Tnp_1"/>
    <property type="match status" value="1"/>
</dbReference>
<accession>A0ABY7MWD5</accession>
<dbReference type="Proteomes" id="UP001179614">
    <property type="component" value="Chromosome"/>
</dbReference>
<keyword evidence="2" id="KW-1185">Reference proteome</keyword>
<gene>
    <name evidence="1" type="ORF">I3J27_33440</name>
</gene>
<evidence type="ECO:0000313" key="2">
    <source>
        <dbReference type="Proteomes" id="UP001179614"/>
    </source>
</evidence>
<proteinExistence type="predicted"/>